<feature type="signal peptide" evidence="1">
    <location>
        <begin position="1"/>
        <end position="21"/>
    </location>
</feature>
<dbReference type="RefSeq" id="WP_131851690.1">
    <property type="nucleotide sequence ID" value="NZ_SKFH01000010.1"/>
</dbReference>
<dbReference type="Pfam" id="PF14292">
    <property type="entry name" value="SusE"/>
    <property type="match status" value="1"/>
</dbReference>
<keyword evidence="4" id="KW-1185">Reference proteome</keyword>
<evidence type="ECO:0000259" key="2">
    <source>
        <dbReference type="Pfam" id="PF14292"/>
    </source>
</evidence>
<accession>A0A4R4E1P9</accession>
<dbReference type="OrthoDB" id="975117at2"/>
<evidence type="ECO:0000256" key="1">
    <source>
        <dbReference type="SAM" id="SignalP"/>
    </source>
</evidence>
<proteinExistence type="predicted"/>
<dbReference type="EMBL" id="SKFH01000010">
    <property type="protein sequence ID" value="TCZ72767.1"/>
    <property type="molecule type" value="Genomic_DNA"/>
</dbReference>
<dbReference type="AlphaFoldDB" id="A0A4R4E1P9"/>
<dbReference type="Proteomes" id="UP000295164">
    <property type="component" value="Unassembled WGS sequence"/>
</dbReference>
<sequence length="279" mass="30416">MKLKSLYLAFAALVLGLTACKKQETQTVLEEGTAPALTASVANNAQIPLDYYVRGNNAITFNWTNPNYRFNTGASSQGVTYRMEVDTLGANFTNPRKRTVTVTNGVSKSFTQEEFNDLLYTGLQLKDSIQHTIQVRLTAYMGNNAAQLSSNTMTFKVTPYDIPPKVAPPTTGRLWITGSATPASWMGGGDAPVAAQEFTRLSPTKYELTVRLNGGQSFLLVPQYGDWGDKYGYTGGGNANNVNGDEFKRGGNDLKAPNDTRNYKITVDFKLGTYTVTPA</sequence>
<evidence type="ECO:0000313" key="4">
    <source>
        <dbReference type="Proteomes" id="UP000295164"/>
    </source>
</evidence>
<feature type="chain" id="PRO_5020723246" description="SusE outer membrane protein domain-containing protein" evidence="1">
    <location>
        <begin position="22"/>
        <end position="279"/>
    </location>
</feature>
<gene>
    <name evidence="3" type="ORF">E0486_08275</name>
</gene>
<evidence type="ECO:0000313" key="3">
    <source>
        <dbReference type="EMBL" id="TCZ72767.1"/>
    </source>
</evidence>
<keyword evidence="1" id="KW-0732">Signal</keyword>
<dbReference type="Gene3D" id="2.60.40.3620">
    <property type="match status" value="1"/>
</dbReference>
<protein>
    <recommendedName>
        <fullName evidence="2">SusE outer membrane protein domain-containing protein</fullName>
    </recommendedName>
</protein>
<name>A0A4R4E1P9_9BACT</name>
<feature type="domain" description="SusE outer membrane protein" evidence="2">
    <location>
        <begin position="23"/>
        <end position="137"/>
    </location>
</feature>
<dbReference type="PROSITE" id="PS51257">
    <property type="entry name" value="PROKAR_LIPOPROTEIN"/>
    <property type="match status" value="1"/>
</dbReference>
<reference evidence="3 4" key="1">
    <citation type="submission" date="2019-03" db="EMBL/GenBank/DDBJ databases">
        <authorList>
            <person name="Kim M.K.M."/>
        </authorList>
    </citation>
    <scope>NUCLEOTIDE SEQUENCE [LARGE SCALE GENOMIC DNA]</scope>
    <source>
        <strain evidence="3 4">17J68-15</strain>
    </source>
</reference>
<organism evidence="3 4">
    <name type="scientific">Flaviaesturariibacter aridisoli</name>
    <dbReference type="NCBI Taxonomy" id="2545761"/>
    <lineage>
        <taxon>Bacteria</taxon>
        <taxon>Pseudomonadati</taxon>
        <taxon>Bacteroidota</taxon>
        <taxon>Chitinophagia</taxon>
        <taxon>Chitinophagales</taxon>
        <taxon>Chitinophagaceae</taxon>
        <taxon>Flaviaestuariibacter</taxon>
    </lineage>
</organism>
<dbReference type="InterPro" id="IPR025970">
    <property type="entry name" value="SusE"/>
</dbReference>
<comment type="caution">
    <text evidence="3">The sequence shown here is derived from an EMBL/GenBank/DDBJ whole genome shotgun (WGS) entry which is preliminary data.</text>
</comment>